<sequence length="835" mass="95509">MTSPTPMAQPTMMAEKIKPHYLCNKQECITELKDFGENPHKDLSLQELRVLLREMRKRLGLIANSQGPSIMKQIKDAKRDELRRLCSSREIPFTNQASVGELRLALRQHVISNANGETVMEIGRHAGGTFNEILHNYPKYAEWAIQEVNQAEDADWRLIQFAKWAEKVSQAPELWAAPETYVPGNAQQAIQESMNRKPKSEQPMTIKSHEPVEQGIQHEMMHMMKNMMVEFHTMKEELQELKSQSGSAASSKNRKTTTSQMSFEQAEGSQLREAANRYDAEGTWRSRKLDEFFSKKQIMLDAIPGDAHWHISPLERSVAWLKENLSRQTAEDPDFTTQDGVAMAISIWNQREMVRGFSPYQHALGRTPDLSGRLFDSEVQGLPIELMENPEGEHVRQQEARVKAEQSFVRWQATERIKRALNSKARSLPEYCPGDLVFYWRSYIKAKQDGTQHQTGALGGYAGPARVLALETRREGDGKLRPSSVVWLVRNNRLLKASIEQLRPASEREHAIHEAERPPNIPWSMTELAQPLGREEYDDMTGEGGPPPEIRGADEMARYWCAPPRRRMAIKISESAQRQKEREQDPANQQQLAVDMQVDADGDQEGIPSAAAPMPDSIFDDVEEPSREARSWPSSSTRTHSGQGDRSRSPIRAEARSEESSFWAEEKAFVQIEIPVPASRHGWMQMAKDPEAYVANMLKKKGVEVYEKHMDAETFDKFQKAKDVEVKKFLAAEALQVLPLHLQPNTDQAIQMRWLLTWKVDGEGEQDVDGGWLLSQRRYMEKVKEIPVNQERRKNRIVDDPDMFSGRRLKQQGRDLLDLERKVPDVEQLPSLKNL</sequence>
<dbReference type="EMBL" id="CAMXCT010001941">
    <property type="protein sequence ID" value="CAI3994347.1"/>
    <property type="molecule type" value="Genomic_DNA"/>
</dbReference>
<feature type="compositionally biased region" description="Polar residues" evidence="1">
    <location>
        <begin position="632"/>
        <end position="642"/>
    </location>
</feature>
<evidence type="ECO:0000313" key="3">
    <source>
        <dbReference type="EMBL" id="CAL4781659.1"/>
    </source>
</evidence>
<proteinExistence type="predicted"/>
<comment type="caution">
    <text evidence="2">The sequence shown here is derived from an EMBL/GenBank/DDBJ whole genome shotgun (WGS) entry which is preliminary data.</text>
</comment>
<feature type="compositionally biased region" description="Polar residues" evidence="1">
    <location>
        <begin position="241"/>
        <end position="263"/>
    </location>
</feature>
<accession>A0A9P1CNN8</accession>
<dbReference type="EMBL" id="CAMXCT030001941">
    <property type="protein sequence ID" value="CAL4781659.1"/>
    <property type="molecule type" value="Genomic_DNA"/>
</dbReference>
<reference evidence="2" key="1">
    <citation type="submission" date="2022-10" db="EMBL/GenBank/DDBJ databases">
        <authorList>
            <person name="Chen Y."/>
            <person name="Dougan E. K."/>
            <person name="Chan C."/>
            <person name="Rhodes N."/>
            <person name="Thang M."/>
        </authorList>
    </citation>
    <scope>NUCLEOTIDE SEQUENCE</scope>
</reference>
<protein>
    <submittedName>
        <fullName evidence="3">Retrovirus-related Pol polyprotein from transposon TNT 1-94</fullName>
    </submittedName>
</protein>
<reference evidence="3 4" key="2">
    <citation type="submission" date="2024-05" db="EMBL/GenBank/DDBJ databases">
        <authorList>
            <person name="Chen Y."/>
            <person name="Shah S."/>
            <person name="Dougan E. K."/>
            <person name="Thang M."/>
            <person name="Chan C."/>
        </authorList>
    </citation>
    <scope>NUCLEOTIDE SEQUENCE [LARGE SCALE GENOMIC DNA]</scope>
</reference>
<dbReference type="EMBL" id="CAMXCT020001941">
    <property type="protein sequence ID" value="CAL1147722.1"/>
    <property type="molecule type" value="Genomic_DNA"/>
</dbReference>
<gene>
    <name evidence="2" type="ORF">C1SCF055_LOCUS20998</name>
</gene>
<evidence type="ECO:0000313" key="2">
    <source>
        <dbReference type="EMBL" id="CAI3994347.1"/>
    </source>
</evidence>
<feature type="compositionally biased region" description="Basic and acidic residues" evidence="1">
    <location>
        <begin position="643"/>
        <end position="654"/>
    </location>
</feature>
<evidence type="ECO:0000256" key="1">
    <source>
        <dbReference type="SAM" id="MobiDB-lite"/>
    </source>
</evidence>
<evidence type="ECO:0000313" key="4">
    <source>
        <dbReference type="Proteomes" id="UP001152797"/>
    </source>
</evidence>
<dbReference type="Proteomes" id="UP001152797">
    <property type="component" value="Unassembled WGS sequence"/>
</dbReference>
<organism evidence="2">
    <name type="scientific">Cladocopium goreaui</name>
    <dbReference type="NCBI Taxonomy" id="2562237"/>
    <lineage>
        <taxon>Eukaryota</taxon>
        <taxon>Sar</taxon>
        <taxon>Alveolata</taxon>
        <taxon>Dinophyceae</taxon>
        <taxon>Suessiales</taxon>
        <taxon>Symbiodiniaceae</taxon>
        <taxon>Cladocopium</taxon>
    </lineage>
</organism>
<feature type="region of interest" description="Disordered" evidence="1">
    <location>
        <begin position="239"/>
        <end position="272"/>
    </location>
</feature>
<feature type="region of interest" description="Disordered" evidence="1">
    <location>
        <begin position="602"/>
        <end position="654"/>
    </location>
</feature>
<keyword evidence="4" id="KW-1185">Reference proteome</keyword>
<dbReference type="AlphaFoldDB" id="A0A9P1CNN8"/>
<name>A0A9P1CNN8_9DINO</name>